<feature type="domain" description="HTH lysR-type" evidence="5">
    <location>
        <begin position="5"/>
        <end position="64"/>
    </location>
</feature>
<dbReference type="PRINTS" id="PR00039">
    <property type="entry name" value="HTHLYSR"/>
</dbReference>
<dbReference type="Proteomes" id="UP001229355">
    <property type="component" value="Chromosome 2"/>
</dbReference>
<comment type="similarity">
    <text evidence="1">Belongs to the LysR transcriptional regulatory family.</text>
</comment>
<evidence type="ECO:0000259" key="5">
    <source>
        <dbReference type="PROSITE" id="PS50931"/>
    </source>
</evidence>
<keyword evidence="2" id="KW-0805">Transcription regulation</keyword>
<protein>
    <submittedName>
        <fullName evidence="6">LysR family transcriptional regulator</fullName>
    </submittedName>
</protein>
<dbReference type="PROSITE" id="PS50931">
    <property type="entry name" value="HTH_LYSR"/>
    <property type="match status" value="1"/>
</dbReference>
<name>A0ABY8DIY1_9HYPH</name>
<evidence type="ECO:0000256" key="3">
    <source>
        <dbReference type="ARBA" id="ARBA00023125"/>
    </source>
</evidence>
<accession>A0ABY8DIY1</accession>
<dbReference type="RefSeq" id="WP_280662832.1">
    <property type="nucleotide sequence ID" value="NZ_CP120374.1"/>
</dbReference>
<organism evidence="6 7">
    <name type="scientific">Sinorhizobium garamanticum</name>
    <dbReference type="NCBI Taxonomy" id="680247"/>
    <lineage>
        <taxon>Bacteria</taxon>
        <taxon>Pseudomonadati</taxon>
        <taxon>Pseudomonadota</taxon>
        <taxon>Alphaproteobacteria</taxon>
        <taxon>Hyphomicrobiales</taxon>
        <taxon>Rhizobiaceae</taxon>
        <taxon>Sinorhizobium/Ensifer group</taxon>
        <taxon>Sinorhizobium</taxon>
    </lineage>
</organism>
<dbReference type="InterPro" id="IPR005119">
    <property type="entry name" value="LysR_subst-bd"/>
</dbReference>
<dbReference type="InterPro" id="IPR036388">
    <property type="entry name" value="WH-like_DNA-bd_sf"/>
</dbReference>
<proteinExistence type="inferred from homology"/>
<evidence type="ECO:0000256" key="1">
    <source>
        <dbReference type="ARBA" id="ARBA00009437"/>
    </source>
</evidence>
<keyword evidence="3" id="KW-0238">DNA-binding</keyword>
<dbReference type="SUPFAM" id="SSF46785">
    <property type="entry name" value="Winged helix' DNA-binding domain"/>
    <property type="match status" value="1"/>
</dbReference>
<gene>
    <name evidence="6" type="ORF">PZN02_004446</name>
</gene>
<dbReference type="InterPro" id="IPR000847">
    <property type="entry name" value="LysR_HTH_N"/>
</dbReference>
<dbReference type="EMBL" id="CP120374">
    <property type="protein sequence ID" value="WEX90870.1"/>
    <property type="molecule type" value="Genomic_DNA"/>
</dbReference>
<dbReference type="InterPro" id="IPR036390">
    <property type="entry name" value="WH_DNA-bd_sf"/>
</dbReference>
<sequence>MSFGFDLDLLRSFTAVVEAGGFTRAAERVHLTQSTISQQIKKLETNLGRTLLIRDRATGGIRTTEEGELLMSYARRILSVSSEASEALGRSVPLPKTVRLGVPEDFAGRRMIDLLSGFAQISPRTRLDTVSGWSFELRRLLQAGEIDLALIKREPGDGTCIAKWEEQLVWVGDQPLATSSNPVPLAVFPAGCIYRERAIRAIESSGCRWRIAYSSQGLMGVQAAVASGLGISLLPADAILPEHHLLNGADGFTPQPPSELALIAITKKLEPAVRELADFLVVNLTSLRRTPAAA</sequence>
<reference evidence="6 7" key="1">
    <citation type="submission" date="2023-03" db="EMBL/GenBank/DDBJ databases">
        <authorList>
            <person name="Kaur S."/>
            <person name="Espinosa-Saiz D."/>
            <person name="Velazquez E."/>
            <person name="Menendez E."/>
            <person name="diCenzo G.C."/>
        </authorList>
    </citation>
    <scope>NUCLEOTIDE SEQUENCE [LARGE SCALE GENOMIC DNA]</scope>
    <source>
        <strain evidence="6 7">LMG 24692</strain>
    </source>
</reference>
<keyword evidence="4" id="KW-0804">Transcription</keyword>
<dbReference type="PANTHER" id="PTHR30579:SF7">
    <property type="entry name" value="HTH-TYPE TRANSCRIPTIONAL REGULATOR LRHA-RELATED"/>
    <property type="match status" value="1"/>
</dbReference>
<keyword evidence="7" id="KW-1185">Reference proteome</keyword>
<dbReference type="SUPFAM" id="SSF53850">
    <property type="entry name" value="Periplasmic binding protein-like II"/>
    <property type="match status" value="1"/>
</dbReference>
<evidence type="ECO:0000256" key="4">
    <source>
        <dbReference type="ARBA" id="ARBA00023163"/>
    </source>
</evidence>
<evidence type="ECO:0000313" key="6">
    <source>
        <dbReference type="EMBL" id="WEX90870.1"/>
    </source>
</evidence>
<evidence type="ECO:0000313" key="7">
    <source>
        <dbReference type="Proteomes" id="UP001229355"/>
    </source>
</evidence>
<dbReference type="PANTHER" id="PTHR30579">
    <property type="entry name" value="TRANSCRIPTIONAL REGULATOR"/>
    <property type="match status" value="1"/>
</dbReference>
<dbReference type="Pfam" id="PF00126">
    <property type="entry name" value="HTH_1"/>
    <property type="match status" value="1"/>
</dbReference>
<dbReference type="Pfam" id="PF03466">
    <property type="entry name" value="LysR_substrate"/>
    <property type="match status" value="1"/>
</dbReference>
<dbReference type="Gene3D" id="1.10.10.10">
    <property type="entry name" value="Winged helix-like DNA-binding domain superfamily/Winged helix DNA-binding domain"/>
    <property type="match status" value="1"/>
</dbReference>
<dbReference type="Gene3D" id="3.40.190.10">
    <property type="entry name" value="Periplasmic binding protein-like II"/>
    <property type="match status" value="2"/>
</dbReference>
<evidence type="ECO:0000256" key="2">
    <source>
        <dbReference type="ARBA" id="ARBA00023015"/>
    </source>
</evidence>
<dbReference type="InterPro" id="IPR050176">
    <property type="entry name" value="LTTR"/>
</dbReference>